<dbReference type="EMBL" id="MTYJ01000024">
    <property type="protein sequence ID" value="OQV21321.1"/>
    <property type="molecule type" value="Genomic_DNA"/>
</dbReference>
<gene>
    <name evidence="1" type="ORF">BV898_04805</name>
</gene>
<organism evidence="1 2">
    <name type="scientific">Hypsibius exemplaris</name>
    <name type="common">Freshwater tardigrade</name>
    <dbReference type="NCBI Taxonomy" id="2072580"/>
    <lineage>
        <taxon>Eukaryota</taxon>
        <taxon>Metazoa</taxon>
        <taxon>Ecdysozoa</taxon>
        <taxon>Tardigrada</taxon>
        <taxon>Eutardigrada</taxon>
        <taxon>Parachela</taxon>
        <taxon>Hypsibioidea</taxon>
        <taxon>Hypsibiidae</taxon>
        <taxon>Hypsibius</taxon>
    </lineage>
</organism>
<sequence>MPEISTKLSRTPLKRGRNSEVILIAQQLLPNSADVYTAQNRPCPPEIPNWLRGESILTEKNPCFLGEIRDFPKKKMVRCVSTSSTSPHFPLIESKFNIPVLVGSPEKIDGKDGLHRGKVMRNFA</sequence>
<proteinExistence type="predicted"/>
<dbReference type="Proteomes" id="UP000192578">
    <property type="component" value="Unassembled WGS sequence"/>
</dbReference>
<comment type="caution">
    <text evidence="1">The sequence shown here is derived from an EMBL/GenBank/DDBJ whole genome shotgun (WGS) entry which is preliminary data.</text>
</comment>
<accession>A0A1W0X1N4</accession>
<protein>
    <submittedName>
        <fullName evidence="1">Uncharacterized protein</fullName>
    </submittedName>
</protein>
<name>A0A1W0X1N4_HYPEX</name>
<reference evidence="2" key="1">
    <citation type="submission" date="2017-01" db="EMBL/GenBank/DDBJ databases">
        <title>Comparative genomics of anhydrobiosis in the tardigrade Hypsibius dujardini.</title>
        <authorList>
            <person name="Yoshida Y."/>
            <person name="Koutsovoulos G."/>
            <person name="Laetsch D."/>
            <person name="Stevens L."/>
            <person name="Kumar S."/>
            <person name="Horikawa D."/>
            <person name="Ishino K."/>
            <person name="Komine S."/>
            <person name="Tomita M."/>
            <person name="Blaxter M."/>
            <person name="Arakawa K."/>
        </authorList>
    </citation>
    <scope>NUCLEOTIDE SEQUENCE [LARGE SCALE GENOMIC DNA]</scope>
    <source>
        <strain evidence="2">Z151</strain>
    </source>
</reference>
<evidence type="ECO:0000313" key="1">
    <source>
        <dbReference type="EMBL" id="OQV21321.1"/>
    </source>
</evidence>
<dbReference type="AlphaFoldDB" id="A0A1W0X1N4"/>
<keyword evidence="2" id="KW-1185">Reference proteome</keyword>
<evidence type="ECO:0000313" key="2">
    <source>
        <dbReference type="Proteomes" id="UP000192578"/>
    </source>
</evidence>